<comment type="similarity">
    <text evidence="2 6">Belongs to the FPP/GGPP synthase family.</text>
</comment>
<reference evidence="7 8" key="1">
    <citation type="submission" date="2024-06" db="EMBL/GenBank/DDBJ databases">
        <title>The Natural Products Discovery Center: Release of the First 8490 Sequenced Strains for Exploring Actinobacteria Biosynthetic Diversity.</title>
        <authorList>
            <person name="Kalkreuter E."/>
            <person name="Kautsar S.A."/>
            <person name="Yang D."/>
            <person name="Bader C.D."/>
            <person name="Teijaro C.N."/>
            <person name="Fluegel L."/>
            <person name="Davis C.M."/>
            <person name="Simpson J.R."/>
            <person name="Lauterbach L."/>
            <person name="Steele A.D."/>
            <person name="Gui C."/>
            <person name="Meng S."/>
            <person name="Li G."/>
            <person name="Viehrig K."/>
            <person name="Ye F."/>
            <person name="Su P."/>
            <person name="Kiefer A.F."/>
            <person name="Nichols A."/>
            <person name="Cepeda A.J."/>
            <person name="Yan W."/>
            <person name="Fan B."/>
            <person name="Jiang Y."/>
            <person name="Adhikari A."/>
            <person name="Zheng C.-J."/>
            <person name="Schuster L."/>
            <person name="Cowan T.M."/>
            <person name="Smanski M.J."/>
            <person name="Chevrette M.G."/>
            <person name="De Carvalho L.P.S."/>
            <person name="Shen B."/>
        </authorList>
    </citation>
    <scope>NUCLEOTIDE SEQUENCE [LARGE SCALE GENOMIC DNA]</scope>
    <source>
        <strain evidence="7 8">NPDC049574</strain>
    </source>
</reference>
<keyword evidence="5" id="KW-0460">Magnesium</keyword>
<gene>
    <name evidence="7" type="ORF">AB0K40_36060</name>
</gene>
<accession>A0ABV3HEJ9</accession>
<evidence type="ECO:0000313" key="7">
    <source>
        <dbReference type="EMBL" id="MEV4290955.1"/>
    </source>
</evidence>
<dbReference type="RefSeq" id="WP_364458664.1">
    <property type="nucleotide sequence ID" value="NZ_JBFARM010000012.1"/>
</dbReference>
<evidence type="ECO:0000256" key="6">
    <source>
        <dbReference type="RuleBase" id="RU004466"/>
    </source>
</evidence>
<evidence type="ECO:0000256" key="3">
    <source>
        <dbReference type="ARBA" id="ARBA00022679"/>
    </source>
</evidence>
<organism evidence="7 8">
    <name type="scientific">Nonomuraea bangladeshensis</name>
    <dbReference type="NCBI Taxonomy" id="404385"/>
    <lineage>
        <taxon>Bacteria</taxon>
        <taxon>Bacillati</taxon>
        <taxon>Actinomycetota</taxon>
        <taxon>Actinomycetes</taxon>
        <taxon>Streptosporangiales</taxon>
        <taxon>Streptosporangiaceae</taxon>
        <taxon>Nonomuraea</taxon>
    </lineage>
</organism>
<sequence length="369" mass="38105">MTIVTSHTVTPAGGAGNGRVRHLVDQRLGELLDQELARLGFLGEEGVGLVRRHLAAFARDGGKRLRPAFVYWGHRAAGGTAADLGAVLNAACAVELVHVAALLLDDVMDEAPGRRGRPAAHVALAAEHRRAGLRGDPARYGESQTTLLALLALAWADAALLGSGPHLADALGVLTRLRVEVTAGQQLDLAGTAAGADTGRTRTIALYKSAKYTIERPLHLGHAVAGGEPAARRALSAYALPLGEAFQLRDDVLGVFGDPGRTGKPAADLRQGKPNHLVAAARERTGPRGAALLDAVLLDAAPNDGCATEEDVVVARELIVSCGALDAAERRIAALAAQAVGALDALPGLPGDARAALTELTVLATDRSR</sequence>
<dbReference type="EMBL" id="JBFARM010000012">
    <property type="protein sequence ID" value="MEV4290955.1"/>
    <property type="molecule type" value="Genomic_DNA"/>
</dbReference>
<dbReference type="Gene3D" id="1.10.600.10">
    <property type="entry name" value="Farnesyl Diphosphate Synthase"/>
    <property type="match status" value="1"/>
</dbReference>
<keyword evidence="3 6" id="KW-0808">Transferase</keyword>
<dbReference type="InterPro" id="IPR008949">
    <property type="entry name" value="Isoprenoid_synthase_dom_sf"/>
</dbReference>
<dbReference type="SUPFAM" id="SSF48576">
    <property type="entry name" value="Terpenoid synthases"/>
    <property type="match status" value="1"/>
</dbReference>
<evidence type="ECO:0000256" key="5">
    <source>
        <dbReference type="ARBA" id="ARBA00022842"/>
    </source>
</evidence>
<comment type="caution">
    <text evidence="7">The sequence shown here is derived from an EMBL/GenBank/DDBJ whole genome shotgun (WGS) entry which is preliminary data.</text>
</comment>
<evidence type="ECO:0000256" key="1">
    <source>
        <dbReference type="ARBA" id="ARBA00001946"/>
    </source>
</evidence>
<evidence type="ECO:0000256" key="4">
    <source>
        <dbReference type="ARBA" id="ARBA00022723"/>
    </source>
</evidence>
<proteinExistence type="inferred from homology"/>
<dbReference type="PANTHER" id="PTHR12001:SF85">
    <property type="entry name" value="SHORT CHAIN ISOPRENYL DIPHOSPHATE SYNTHASE"/>
    <property type="match status" value="1"/>
</dbReference>
<dbReference type="Proteomes" id="UP001552427">
    <property type="component" value="Unassembled WGS sequence"/>
</dbReference>
<evidence type="ECO:0000313" key="8">
    <source>
        <dbReference type="Proteomes" id="UP001552427"/>
    </source>
</evidence>
<name>A0ABV3HEJ9_9ACTN</name>
<dbReference type="InterPro" id="IPR000092">
    <property type="entry name" value="Polyprenyl_synt"/>
</dbReference>
<dbReference type="PROSITE" id="PS00723">
    <property type="entry name" value="POLYPRENYL_SYNTHASE_1"/>
    <property type="match status" value="1"/>
</dbReference>
<protein>
    <submittedName>
        <fullName evidence="7">Polyprenyl synthetase family protein</fullName>
    </submittedName>
</protein>
<dbReference type="PANTHER" id="PTHR12001">
    <property type="entry name" value="GERANYLGERANYL PYROPHOSPHATE SYNTHASE"/>
    <property type="match status" value="1"/>
</dbReference>
<keyword evidence="4" id="KW-0479">Metal-binding</keyword>
<dbReference type="InterPro" id="IPR033749">
    <property type="entry name" value="Polyprenyl_synt_CS"/>
</dbReference>
<comment type="cofactor">
    <cofactor evidence="1">
        <name>Mg(2+)</name>
        <dbReference type="ChEBI" id="CHEBI:18420"/>
    </cofactor>
</comment>
<evidence type="ECO:0000256" key="2">
    <source>
        <dbReference type="ARBA" id="ARBA00006706"/>
    </source>
</evidence>
<dbReference type="PROSITE" id="PS00444">
    <property type="entry name" value="POLYPRENYL_SYNTHASE_2"/>
    <property type="match status" value="1"/>
</dbReference>
<dbReference type="SFLD" id="SFLDS00005">
    <property type="entry name" value="Isoprenoid_Synthase_Type_I"/>
    <property type="match status" value="1"/>
</dbReference>
<keyword evidence="8" id="KW-1185">Reference proteome</keyword>
<dbReference type="Pfam" id="PF00348">
    <property type="entry name" value="polyprenyl_synt"/>
    <property type="match status" value="1"/>
</dbReference>